<evidence type="ECO:0000256" key="3">
    <source>
        <dbReference type="ARBA" id="ARBA00022801"/>
    </source>
</evidence>
<dbReference type="Pfam" id="PF01074">
    <property type="entry name" value="Glyco_hydro_38N"/>
    <property type="match status" value="1"/>
</dbReference>
<dbReference type="Pfam" id="PF18438">
    <property type="entry name" value="Glyco_hydro_38"/>
    <property type="match status" value="1"/>
</dbReference>
<dbReference type="GO" id="GO:0046872">
    <property type="term" value="F:metal ion binding"/>
    <property type="evidence" value="ECO:0007669"/>
    <property type="project" value="UniProtKB-KW"/>
</dbReference>
<dbReference type="InterPro" id="IPR015341">
    <property type="entry name" value="Glyco_hydro_38_cen"/>
</dbReference>
<dbReference type="Pfam" id="PF09261">
    <property type="entry name" value="Alpha-mann_mid"/>
    <property type="match status" value="1"/>
</dbReference>
<dbReference type="InterPro" id="IPR011330">
    <property type="entry name" value="Glyco_hydro/deAcase_b/a-brl"/>
</dbReference>
<dbReference type="Gene3D" id="2.60.40.2220">
    <property type="match status" value="1"/>
</dbReference>
<keyword evidence="4" id="KW-0326">Glycosidase</keyword>
<dbReference type="GO" id="GO:0016798">
    <property type="term" value="F:hydrolase activity, acting on glycosyl bonds"/>
    <property type="evidence" value="ECO:0007669"/>
    <property type="project" value="UniProtKB-KW"/>
</dbReference>
<dbReference type="SUPFAM" id="SSF88713">
    <property type="entry name" value="Glycoside hydrolase/deacetylase"/>
    <property type="match status" value="1"/>
</dbReference>
<proteinExistence type="inferred from homology"/>
<dbReference type="Gene3D" id="2.70.98.30">
    <property type="entry name" value="Golgi alpha-mannosidase II, domain 4"/>
    <property type="match status" value="1"/>
</dbReference>
<dbReference type="InterPro" id="IPR037094">
    <property type="entry name" value="Glyco_hydro_38_cen_sf"/>
</dbReference>
<evidence type="ECO:0000259" key="5">
    <source>
        <dbReference type="SMART" id="SM00872"/>
    </source>
</evidence>
<dbReference type="SMART" id="SM00872">
    <property type="entry name" value="Alpha-mann_mid"/>
    <property type="match status" value="1"/>
</dbReference>
<organism evidence="6 7">
    <name type="scientific">Paenibacillus amylolyticus</name>
    <dbReference type="NCBI Taxonomy" id="1451"/>
    <lineage>
        <taxon>Bacteria</taxon>
        <taxon>Bacillati</taxon>
        <taxon>Bacillota</taxon>
        <taxon>Bacilli</taxon>
        <taxon>Bacillales</taxon>
        <taxon>Paenibacillaceae</taxon>
        <taxon>Paenibacillus</taxon>
    </lineage>
</organism>
<evidence type="ECO:0000256" key="4">
    <source>
        <dbReference type="ARBA" id="ARBA00023295"/>
    </source>
</evidence>
<sequence length="933" mass="105017">MTTKKTAHLISHTHWDREWYMPYEHHHVLLIELMDKLLDTLDQDPEYRYFHLDGQTIIREDYLQVRPEQQERLDRYIREGRIHFGPWYVLQDEFLTSSEANLRNLLIGHRDARPLGVISKTGYFPDSFGNMGQAPQILQQADIHNAIFGRGVKPTGFNNAVVDADSYESPYSEMIWRSPDGSEVLGILFANWYCNGMEVPVDSEKARAYWDKNLADAEKFASTPHLLFMNGCDHQPIQMDLPEALRTAAALYPDVEFIHSNFDDYIEAVTKEVPEHLATIEGELRSQHTDGWGTLVNTASARVYLKQLNQQGQTLLEKVAEPLAAMAHIAGVKDYPHHLLTHAWKMLMQNHPHDSICGCSVDEVHREMVTRFAKSRQLAEKLVSQSAQAIAESIRVQPAEAWGEEAVLFTVFNTSGWNRNGIIEMDLIVDKAFLPEGPNPQALAQKVEKDALPVYQLVDSDGQVYSAEINDLGAHFGYELPKDRFRQPYMARKLRVTFQAVDVPSLGYKTYALIPVEKQAENVEIVEVPDTSELIQVQGMMMENGHLRVTVEENGTATIEDKVSGAVYRGLNSYENTGDIGNEYVYRQPEGETTLNTEHLKADLRIVEQSPYRAVMQSVLRWDIPAGADELFELEKRQMVPFTERKAQRVENTVPLVITTTYTLEAGSNMVKVKSDFNNQAKDHRLRALFPSGLVTEDHYADSIFEIAKRSNTPAKEWVNPSNAQHQQAFVHVTDGDHGLMIANKGLNEYEILQHEEGSTIAVTLLRASSELGDWGVFETPEAQCLGPQSVEYAIIPFAGDAAQSGACASAYVYPIPWTTVQLGTLAYTFEQEGHAGADGQQVELPLSKQWLAWNSQGSTLAFSALKIAEETGDLIARWYNLNSEPVELNVQTGFECASVYESDVLERVKDTLEGQSQTVSGYKIVTQGYALR</sequence>
<dbReference type="SUPFAM" id="SSF74650">
    <property type="entry name" value="Galactose mutarotase-like"/>
    <property type="match status" value="1"/>
</dbReference>
<dbReference type="InterPro" id="IPR041147">
    <property type="entry name" value="GH38_C"/>
</dbReference>
<dbReference type="Gene3D" id="2.60.40.2210">
    <property type="match status" value="1"/>
</dbReference>
<dbReference type="InterPro" id="IPR041509">
    <property type="entry name" value="GH38_beta-1"/>
</dbReference>
<comment type="similarity">
    <text evidence="1">Belongs to the glycosyl hydrolase 38 family.</text>
</comment>
<dbReference type="Gene3D" id="1.20.1270.50">
    <property type="entry name" value="Glycoside hydrolase family 38, central domain"/>
    <property type="match status" value="1"/>
</dbReference>
<gene>
    <name evidence="6" type="ORF">V6668_14115</name>
</gene>
<dbReference type="Gene3D" id="3.20.110.10">
    <property type="entry name" value="Glycoside hydrolase 38, N terminal domain"/>
    <property type="match status" value="1"/>
</dbReference>
<keyword evidence="3" id="KW-0378">Hydrolase</keyword>
<reference evidence="6 7" key="1">
    <citation type="submission" date="2024-02" db="EMBL/GenBank/DDBJ databases">
        <title>Complete sequences of two Paenibacillus sp. strains and one Lysinibacillus strain isolated from the environment on STAA medium highlight biotechnological potential.</title>
        <authorList>
            <person name="Attere S.A."/>
            <person name="Piche L.C."/>
            <person name="Intertaglia L."/>
            <person name="Lami R."/>
            <person name="Charette S.J."/>
            <person name="Vincent A.T."/>
        </authorList>
    </citation>
    <scope>NUCLEOTIDE SEQUENCE [LARGE SCALE GENOMIC DNA]</scope>
    <source>
        <strain evidence="6 7">Y5S-7</strain>
    </source>
</reference>
<dbReference type="InterPro" id="IPR011013">
    <property type="entry name" value="Gal_mutarotase_sf_dom"/>
</dbReference>
<dbReference type="GeneID" id="93476622"/>
<dbReference type="CDD" id="cd10814">
    <property type="entry name" value="GH38N_AMII_SpGH38_like"/>
    <property type="match status" value="1"/>
</dbReference>
<accession>A0ABD8B0B0</accession>
<keyword evidence="2" id="KW-0479">Metal-binding</keyword>
<protein>
    <submittedName>
        <fullName evidence="6">Alpha-mannosidase</fullName>
    </submittedName>
</protein>
<dbReference type="InterPro" id="IPR000602">
    <property type="entry name" value="Glyco_hydro_38_N"/>
</dbReference>
<feature type="domain" description="Glycoside hydrolase family 38 central" evidence="5">
    <location>
        <begin position="298"/>
        <end position="372"/>
    </location>
</feature>
<dbReference type="RefSeq" id="WP_076249434.1">
    <property type="nucleotide sequence ID" value="NZ_CP145892.1"/>
</dbReference>
<dbReference type="PANTHER" id="PTHR46017">
    <property type="entry name" value="ALPHA-MANNOSIDASE 2C1"/>
    <property type="match status" value="1"/>
</dbReference>
<name>A0ABD8B0B0_PAEAM</name>
<dbReference type="PANTHER" id="PTHR46017:SF2">
    <property type="entry name" value="MANNOSYLGLYCERATE HYDROLASE"/>
    <property type="match status" value="1"/>
</dbReference>
<dbReference type="EMBL" id="CP145892">
    <property type="protein sequence ID" value="WWP23252.1"/>
    <property type="molecule type" value="Genomic_DNA"/>
</dbReference>
<evidence type="ECO:0000256" key="2">
    <source>
        <dbReference type="ARBA" id="ARBA00022723"/>
    </source>
</evidence>
<dbReference type="AlphaFoldDB" id="A0ABD8B0B0"/>
<dbReference type="InterPro" id="IPR028995">
    <property type="entry name" value="Glyco_hydro_57/38_cen_sf"/>
</dbReference>
<dbReference type="SUPFAM" id="SSF88688">
    <property type="entry name" value="Families 57/38 glycoside transferase middle domain"/>
    <property type="match status" value="1"/>
</dbReference>
<evidence type="ECO:0000313" key="6">
    <source>
        <dbReference type="EMBL" id="WWP23252.1"/>
    </source>
</evidence>
<dbReference type="InterPro" id="IPR027291">
    <property type="entry name" value="Glyco_hydro_38_N_sf"/>
</dbReference>
<dbReference type="InterPro" id="IPR011682">
    <property type="entry name" value="Glyco_hydro_38_C"/>
</dbReference>
<dbReference type="Pfam" id="PF17677">
    <property type="entry name" value="Glyco_hydro38C2"/>
    <property type="match status" value="1"/>
</dbReference>
<evidence type="ECO:0000313" key="7">
    <source>
        <dbReference type="Proteomes" id="UP001364764"/>
    </source>
</evidence>
<dbReference type="Pfam" id="PF07748">
    <property type="entry name" value="Glyco_hydro_38C"/>
    <property type="match status" value="1"/>
</dbReference>
<dbReference type="Proteomes" id="UP001364764">
    <property type="component" value="Chromosome"/>
</dbReference>
<evidence type="ECO:0000256" key="1">
    <source>
        <dbReference type="ARBA" id="ARBA00009792"/>
    </source>
</evidence>